<sequence length="97" mass="10711">MIPPIALQQTLAEIQDMTRCTQGDTQPTKYLSQMVERAQRQFADTVTTKTATLIRLVVSSKQCTGAKKDISPIKIFALEYPRKQPNTAGNQASLNTA</sequence>
<dbReference type="Proteomes" id="UP001054925">
    <property type="component" value="Unassembled WGS sequence"/>
</dbReference>
<name>A0AAV5G8R6_CORAM</name>
<dbReference type="AlphaFoldDB" id="A0AAV5G8R6"/>
<dbReference type="EMBL" id="BQKK01000007">
    <property type="protein sequence ID" value="GJN43742.1"/>
    <property type="molecule type" value="Genomic_DNA"/>
</dbReference>
<accession>A0AAV5G8R6</accession>
<protein>
    <submittedName>
        <fullName evidence="1">Uncharacterized protein</fullName>
    </submittedName>
</protein>
<comment type="caution">
    <text evidence="1">The sequence shown here is derived from an EMBL/GenBank/DDBJ whole genome shotgun (WGS) entry which is preliminary data.</text>
</comment>
<evidence type="ECO:0000313" key="1">
    <source>
        <dbReference type="EMBL" id="GJN43742.1"/>
    </source>
</evidence>
<gene>
    <name evidence="1" type="ORF">CAT723_22210</name>
</gene>
<reference evidence="1" key="1">
    <citation type="submission" date="2021-12" db="EMBL/GenBank/DDBJ databases">
        <title>Draft genome sequence of Corynebacterium ammoniagenes strain T-723.</title>
        <authorList>
            <person name="Matsuzawa M."/>
            <person name="Hiratani M."/>
            <person name="Abe I."/>
            <person name="Tsuji Y."/>
            <person name="Nakamura J."/>
        </authorList>
    </citation>
    <scope>NUCLEOTIDE SEQUENCE</scope>
    <source>
        <strain evidence="1">T-723</strain>
    </source>
</reference>
<organism evidence="1 2">
    <name type="scientific">Corynebacterium ammoniagenes</name>
    <name type="common">Brevibacterium ammoniagenes</name>
    <dbReference type="NCBI Taxonomy" id="1697"/>
    <lineage>
        <taxon>Bacteria</taxon>
        <taxon>Bacillati</taxon>
        <taxon>Actinomycetota</taxon>
        <taxon>Actinomycetes</taxon>
        <taxon>Mycobacteriales</taxon>
        <taxon>Corynebacteriaceae</taxon>
        <taxon>Corynebacterium</taxon>
    </lineage>
</organism>
<evidence type="ECO:0000313" key="2">
    <source>
        <dbReference type="Proteomes" id="UP001054925"/>
    </source>
</evidence>
<proteinExistence type="predicted"/>